<dbReference type="EMBL" id="JAYGHX010000001">
    <property type="protein sequence ID" value="MEA5390084.1"/>
    <property type="molecule type" value="Genomic_DNA"/>
</dbReference>
<evidence type="ECO:0000256" key="6">
    <source>
        <dbReference type="ARBA" id="ARBA00022741"/>
    </source>
</evidence>
<evidence type="ECO:0000256" key="10">
    <source>
        <dbReference type="ARBA" id="ARBA00023136"/>
    </source>
</evidence>
<dbReference type="CDD" id="cd03293">
    <property type="entry name" value="ABC_NrtD_SsuB_transporters"/>
    <property type="match status" value="1"/>
</dbReference>
<comment type="similarity">
    <text evidence="2">Belongs to the ABC transporter superfamily. Nitrate/nitrite/cyanate uptake transporter (NitT) (TC 3.A.1.16) family.</text>
</comment>
<dbReference type="CDD" id="cd13553">
    <property type="entry name" value="PBP2_NrtA_CpmA_like"/>
    <property type="match status" value="1"/>
</dbReference>
<comment type="caution">
    <text evidence="13">The sequence shown here is derived from an EMBL/GenBank/DDBJ whole genome shotgun (WGS) entry which is preliminary data.</text>
</comment>
<keyword evidence="6" id="KW-0547">Nucleotide-binding</keyword>
<evidence type="ECO:0000256" key="2">
    <source>
        <dbReference type="ARBA" id="ARBA00009440"/>
    </source>
</evidence>
<evidence type="ECO:0000256" key="8">
    <source>
        <dbReference type="ARBA" id="ARBA00022967"/>
    </source>
</evidence>
<gene>
    <name evidence="13" type="ORF">VB738_02300</name>
</gene>
<evidence type="ECO:0000313" key="14">
    <source>
        <dbReference type="Proteomes" id="UP001304461"/>
    </source>
</evidence>
<evidence type="ECO:0000256" key="7">
    <source>
        <dbReference type="ARBA" id="ARBA00022840"/>
    </source>
</evidence>
<organism evidence="13 14">
    <name type="scientific">Cyanobium gracile UHCC 0139</name>
    <dbReference type="NCBI Taxonomy" id="3110308"/>
    <lineage>
        <taxon>Bacteria</taxon>
        <taxon>Bacillati</taxon>
        <taxon>Cyanobacteriota</taxon>
        <taxon>Cyanophyceae</taxon>
        <taxon>Synechococcales</taxon>
        <taxon>Prochlorococcaceae</taxon>
        <taxon>Cyanobium</taxon>
    </lineage>
</organism>
<keyword evidence="3" id="KW-0813">Transport</keyword>
<evidence type="ECO:0000256" key="3">
    <source>
        <dbReference type="ARBA" id="ARBA00022448"/>
    </source>
</evidence>
<dbReference type="PANTHER" id="PTHR42788">
    <property type="entry name" value="TAURINE IMPORT ATP-BINDING PROTEIN-RELATED"/>
    <property type="match status" value="1"/>
</dbReference>
<sequence length="680" mass="73628">MAALFTVDHVTQAFPLPGGGEYVALKDIFLDIAEGEFISLVGHSGCGKSTLLNLLAGLTAATQGGILMNGRQVTDPGPDRMVVFQNYSLLPWLTVRQNIALGVDNVIASRDRQERDAIIEQHIQLVGLKAAADKYPREISGGMKQRVAIARALALRPKLLLLDEPFGALDALTRGNLQEQLMRICQEAKVTALMVTHDVDEALLLSDRVVLMTNGPEAHIDQVLEVPLPRPRTQLGTVEHPRYYGLRAEIVSFLSDQRRARQQRLKPAEAIAANGLEKVNMDLGFIPLTDCLPLVVAQEKGFFARHGLTQVRLRRESNWKTLETHVRQGVLDGALMVAGMPIAMTLGCGGQPPLAMVSALTLSCNGNAITLHRRFHDAGVNTLADFKAWIAAHPDARPVLAVVHPASMHNLMLRAWLASAGIHPERDVELLVIPPPQMVAALKAGTIDGYCVGEPWNSRAVLEGLGTVIATDVELWNGHGEKVLGVREAWAAAYPRTHRALVQALLEACRYCENPAHRNELADLLAQGPYVGTDVATIRPGLVDAYDRGTGTPTAMPSFNRFYGPEVNEPNPAEAVWILSQLGRWGLASFPSNWQEVADRVQDRALFRSAADALGLPGAERPPSAVAAVAAFDGDRLDPADPLSYLDRLRIKGQVTVAPAPLPPPTPRVPDAPVPAPASR</sequence>
<dbReference type="InterPro" id="IPR005890">
    <property type="entry name" value="NO3_transporter_ATP-bd-like"/>
</dbReference>
<evidence type="ECO:0000313" key="13">
    <source>
        <dbReference type="EMBL" id="MEA5390084.1"/>
    </source>
</evidence>
<keyword evidence="9" id="KW-0406">Ion transport</keyword>
<comment type="subcellular location">
    <subcellularLocation>
        <location evidence="1">Cell inner membrane</location>
        <topology evidence="1">Peripheral membrane protein</topology>
    </subcellularLocation>
</comment>
<proteinExistence type="inferred from homology"/>
<keyword evidence="4" id="KW-1003">Cell membrane</keyword>
<dbReference type="PANTHER" id="PTHR42788:SF7">
    <property type="entry name" value="NITRATE ABC TRANSPORTER ATP-BINDING PROTEIN"/>
    <property type="match status" value="1"/>
</dbReference>
<evidence type="ECO:0000256" key="4">
    <source>
        <dbReference type="ARBA" id="ARBA00022475"/>
    </source>
</evidence>
<protein>
    <submittedName>
        <fullName evidence="13">Nitrate ABC transporter ATP-binding protein</fullName>
    </submittedName>
</protein>
<evidence type="ECO:0000259" key="12">
    <source>
        <dbReference type="PROSITE" id="PS50893"/>
    </source>
</evidence>
<dbReference type="SUPFAM" id="SSF52540">
    <property type="entry name" value="P-loop containing nucleoside triphosphate hydrolases"/>
    <property type="match status" value="1"/>
</dbReference>
<keyword evidence="10" id="KW-0472">Membrane</keyword>
<dbReference type="RefSeq" id="WP_323304202.1">
    <property type="nucleotide sequence ID" value="NZ_JAYGHX010000001.1"/>
</dbReference>
<dbReference type="SMART" id="SM00382">
    <property type="entry name" value="AAA"/>
    <property type="match status" value="1"/>
</dbReference>
<evidence type="ECO:0000256" key="9">
    <source>
        <dbReference type="ARBA" id="ARBA00023065"/>
    </source>
</evidence>
<dbReference type="Pfam" id="PF00005">
    <property type="entry name" value="ABC_tran"/>
    <property type="match status" value="1"/>
</dbReference>
<dbReference type="Proteomes" id="UP001304461">
    <property type="component" value="Unassembled WGS sequence"/>
</dbReference>
<keyword evidence="7 13" id="KW-0067">ATP-binding</keyword>
<evidence type="ECO:0000256" key="11">
    <source>
        <dbReference type="SAM" id="MobiDB-lite"/>
    </source>
</evidence>
<dbReference type="Gene3D" id="3.40.50.300">
    <property type="entry name" value="P-loop containing nucleotide triphosphate hydrolases"/>
    <property type="match status" value="1"/>
</dbReference>
<feature type="compositionally biased region" description="Pro residues" evidence="11">
    <location>
        <begin position="660"/>
        <end position="680"/>
    </location>
</feature>
<dbReference type="InterPro" id="IPR044527">
    <property type="entry name" value="NrtA/CpmA_ABC-bd_dom"/>
</dbReference>
<name>A0ABU5RQR4_9CYAN</name>
<dbReference type="PROSITE" id="PS00211">
    <property type="entry name" value="ABC_TRANSPORTER_1"/>
    <property type="match status" value="1"/>
</dbReference>
<dbReference type="InterPro" id="IPR017871">
    <property type="entry name" value="ABC_transporter-like_CS"/>
</dbReference>
<dbReference type="Gene3D" id="3.40.190.10">
    <property type="entry name" value="Periplasmic binding protein-like II"/>
    <property type="match status" value="2"/>
</dbReference>
<dbReference type="SUPFAM" id="SSF53850">
    <property type="entry name" value="Periplasmic binding protein-like II"/>
    <property type="match status" value="1"/>
</dbReference>
<keyword evidence="5" id="KW-0997">Cell inner membrane</keyword>
<evidence type="ECO:0000256" key="5">
    <source>
        <dbReference type="ARBA" id="ARBA00022519"/>
    </source>
</evidence>
<keyword evidence="14" id="KW-1185">Reference proteome</keyword>
<reference evidence="13 14" key="1">
    <citation type="submission" date="2023-12" db="EMBL/GenBank/DDBJ databases">
        <title>Baltic Sea Cyanobacteria.</title>
        <authorList>
            <person name="Delbaje E."/>
            <person name="Fewer D.P."/>
            <person name="Shishido T.K."/>
        </authorList>
    </citation>
    <scope>NUCLEOTIDE SEQUENCE [LARGE SCALE GENOMIC DNA]</scope>
    <source>
        <strain evidence="13 14">UHCC 0139</strain>
    </source>
</reference>
<dbReference type="NCBIfam" id="TIGR01184">
    <property type="entry name" value="ntrCD"/>
    <property type="match status" value="1"/>
</dbReference>
<feature type="region of interest" description="Disordered" evidence="11">
    <location>
        <begin position="657"/>
        <end position="680"/>
    </location>
</feature>
<dbReference type="InterPro" id="IPR050166">
    <property type="entry name" value="ABC_transporter_ATP-bind"/>
</dbReference>
<keyword evidence="8" id="KW-1278">Translocase</keyword>
<dbReference type="InterPro" id="IPR027417">
    <property type="entry name" value="P-loop_NTPase"/>
</dbReference>
<dbReference type="Pfam" id="PF13379">
    <property type="entry name" value="NMT1_2"/>
    <property type="match status" value="1"/>
</dbReference>
<dbReference type="PROSITE" id="PS50893">
    <property type="entry name" value="ABC_TRANSPORTER_2"/>
    <property type="match status" value="1"/>
</dbReference>
<evidence type="ECO:0000256" key="1">
    <source>
        <dbReference type="ARBA" id="ARBA00004417"/>
    </source>
</evidence>
<dbReference type="InterPro" id="IPR003593">
    <property type="entry name" value="AAA+_ATPase"/>
</dbReference>
<dbReference type="GO" id="GO:0005524">
    <property type="term" value="F:ATP binding"/>
    <property type="evidence" value="ECO:0007669"/>
    <property type="project" value="UniProtKB-KW"/>
</dbReference>
<dbReference type="InterPro" id="IPR003439">
    <property type="entry name" value="ABC_transporter-like_ATP-bd"/>
</dbReference>
<accession>A0ABU5RQR4</accession>
<feature type="domain" description="ABC transporter" evidence="12">
    <location>
        <begin position="5"/>
        <end position="239"/>
    </location>
</feature>